<accession>A0A914YIE0</accession>
<protein>
    <submittedName>
        <fullName evidence="3">Uncharacterized protein</fullName>
    </submittedName>
</protein>
<dbReference type="WBParaSite" id="PSU_v2.g20101.t1">
    <property type="protein sequence ID" value="PSU_v2.g20101.t1"/>
    <property type="gene ID" value="PSU_v2.g20101"/>
</dbReference>
<feature type="region of interest" description="Disordered" evidence="1">
    <location>
        <begin position="55"/>
        <end position="79"/>
    </location>
</feature>
<sequence length="79" mass="8631">MQRTKRTMLEEDICLIELAGSSEDLESMSDENVLTEFQEAEITVVTESEPVIPVISDSPATSSRASNISNAATKNVEKL</sequence>
<keyword evidence="2" id="KW-1185">Reference proteome</keyword>
<reference evidence="3" key="1">
    <citation type="submission" date="2022-11" db="UniProtKB">
        <authorList>
            <consortium name="WormBaseParasite"/>
        </authorList>
    </citation>
    <scope>IDENTIFICATION</scope>
</reference>
<name>A0A914YIE0_9BILA</name>
<evidence type="ECO:0000256" key="1">
    <source>
        <dbReference type="SAM" id="MobiDB-lite"/>
    </source>
</evidence>
<dbReference type="Proteomes" id="UP000887577">
    <property type="component" value="Unplaced"/>
</dbReference>
<proteinExistence type="predicted"/>
<evidence type="ECO:0000313" key="2">
    <source>
        <dbReference type="Proteomes" id="UP000887577"/>
    </source>
</evidence>
<feature type="compositionally biased region" description="Polar residues" evidence="1">
    <location>
        <begin position="58"/>
        <end position="73"/>
    </location>
</feature>
<organism evidence="2 3">
    <name type="scientific">Panagrolaimus superbus</name>
    <dbReference type="NCBI Taxonomy" id="310955"/>
    <lineage>
        <taxon>Eukaryota</taxon>
        <taxon>Metazoa</taxon>
        <taxon>Ecdysozoa</taxon>
        <taxon>Nematoda</taxon>
        <taxon>Chromadorea</taxon>
        <taxon>Rhabditida</taxon>
        <taxon>Tylenchina</taxon>
        <taxon>Panagrolaimomorpha</taxon>
        <taxon>Panagrolaimoidea</taxon>
        <taxon>Panagrolaimidae</taxon>
        <taxon>Panagrolaimus</taxon>
    </lineage>
</organism>
<evidence type="ECO:0000313" key="3">
    <source>
        <dbReference type="WBParaSite" id="PSU_v2.g20101.t1"/>
    </source>
</evidence>
<dbReference type="AlphaFoldDB" id="A0A914YIE0"/>